<dbReference type="Proteomes" id="UP000790787">
    <property type="component" value="Chromosome 20"/>
</dbReference>
<proteinExistence type="predicted"/>
<reference evidence="1" key="1">
    <citation type="journal article" date="2014" name="Nat. Commun.">
        <title>The tobacco genome sequence and its comparison with those of tomato and potato.</title>
        <authorList>
            <person name="Sierro N."/>
            <person name="Battey J.N."/>
            <person name="Ouadi S."/>
            <person name="Bakaher N."/>
            <person name="Bovet L."/>
            <person name="Willig A."/>
            <person name="Goepfert S."/>
            <person name="Peitsch M.C."/>
            <person name="Ivanov N.V."/>
        </authorList>
    </citation>
    <scope>NUCLEOTIDE SEQUENCE [LARGE SCALE GENOMIC DNA]</scope>
</reference>
<gene>
    <name evidence="2" type="primary">LOC107814944</name>
</gene>
<reference evidence="2" key="2">
    <citation type="submission" date="2025-08" db="UniProtKB">
        <authorList>
            <consortium name="RefSeq"/>
        </authorList>
    </citation>
    <scope>IDENTIFICATION</scope>
    <source>
        <tissue evidence="2">Leaf</tissue>
    </source>
</reference>
<name>A0AC58TK33_TOBAC</name>
<evidence type="ECO:0000313" key="1">
    <source>
        <dbReference type="Proteomes" id="UP000790787"/>
    </source>
</evidence>
<keyword evidence="1" id="KW-1185">Reference proteome</keyword>
<organism evidence="1 2">
    <name type="scientific">Nicotiana tabacum</name>
    <name type="common">Common tobacco</name>
    <dbReference type="NCBI Taxonomy" id="4097"/>
    <lineage>
        <taxon>Eukaryota</taxon>
        <taxon>Viridiplantae</taxon>
        <taxon>Streptophyta</taxon>
        <taxon>Embryophyta</taxon>
        <taxon>Tracheophyta</taxon>
        <taxon>Spermatophyta</taxon>
        <taxon>Magnoliopsida</taxon>
        <taxon>eudicotyledons</taxon>
        <taxon>Gunneridae</taxon>
        <taxon>Pentapetalae</taxon>
        <taxon>asterids</taxon>
        <taxon>lamiids</taxon>
        <taxon>Solanales</taxon>
        <taxon>Solanaceae</taxon>
        <taxon>Nicotianoideae</taxon>
        <taxon>Nicotianeae</taxon>
        <taxon>Nicotiana</taxon>
    </lineage>
</organism>
<sequence length="254" mass="29475">MNYFQRLPEGCILEILSRTTPVDAVRSCILSRGFKTALESEIIWERFLPSDYQEIIERSEFPSVCTTKKELYFSLCEYPILLDGGKLSFSLDKHSGKKCFMVAPRELIISWGDNLNHWQWKPHPDSRAFHLIRKLGRNVLWWHQRKLLFHGSIHHNIGDSHITPNPDSQKLLISGVFVGLISVARLQVKCCQREQHMSCIWCSTSRQMNLTVLKLVSQLLNLSVVRVTMKLRNDEKSGELAKLKLKEELMNGWK</sequence>
<evidence type="ECO:0000313" key="2">
    <source>
        <dbReference type="RefSeq" id="XP_075097526.1"/>
    </source>
</evidence>
<protein>
    <submittedName>
        <fullName evidence="2">F-box protein PP2-B10-like isoform X1</fullName>
    </submittedName>
</protein>
<accession>A0AC58TK33</accession>
<dbReference type="RefSeq" id="XP_075097526.1">
    <property type="nucleotide sequence ID" value="XM_075241425.1"/>
</dbReference>